<dbReference type="EMBL" id="KY684108">
    <property type="protein sequence ID" value="ARF11466.1"/>
    <property type="molecule type" value="Genomic_DNA"/>
</dbReference>
<name>A0A1V0SIB6_9VIRU</name>
<keyword evidence="1" id="KW-0175">Coiled coil</keyword>
<feature type="coiled-coil region" evidence="1">
    <location>
        <begin position="4"/>
        <end position="62"/>
    </location>
</feature>
<accession>A0A1V0SIB6</accession>
<evidence type="ECO:0000313" key="2">
    <source>
        <dbReference type="EMBL" id="ARF11466.1"/>
    </source>
</evidence>
<sequence length="94" mass="11822">MEPNNELLEKYNQLKLDYDNLFKEKEELEVRLKKYTAPERKRKFYENHKEEIKQKVKEHKIKTGYKPQISEEKKKEYNRRAYLKRKEKMEQVKE</sequence>
<proteinExistence type="predicted"/>
<protein>
    <submittedName>
        <fullName evidence="2">Uncharacterized protein</fullName>
    </submittedName>
</protein>
<organism evidence="2">
    <name type="scientific">Klosneuvirus KNV1</name>
    <dbReference type="NCBI Taxonomy" id="1977640"/>
    <lineage>
        <taxon>Viruses</taxon>
        <taxon>Varidnaviria</taxon>
        <taxon>Bamfordvirae</taxon>
        <taxon>Nucleocytoviricota</taxon>
        <taxon>Megaviricetes</taxon>
        <taxon>Imitervirales</taxon>
        <taxon>Mimiviridae</taxon>
        <taxon>Klosneuvirinae</taxon>
        <taxon>Klosneuvirus</taxon>
    </lineage>
</organism>
<gene>
    <name evidence="2" type="ORF">Klosneuvirus_1_323</name>
</gene>
<reference evidence="2" key="1">
    <citation type="journal article" date="2017" name="Science">
        <title>Giant viruses with an expanded complement of translation system components.</title>
        <authorList>
            <person name="Schulz F."/>
            <person name="Yutin N."/>
            <person name="Ivanova N.N."/>
            <person name="Ortega D.R."/>
            <person name="Lee T.K."/>
            <person name="Vierheilig J."/>
            <person name="Daims H."/>
            <person name="Horn M."/>
            <person name="Wagner M."/>
            <person name="Jensen G.J."/>
            <person name="Kyrpides N.C."/>
            <person name="Koonin E.V."/>
            <person name="Woyke T."/>
        </authorList>
    </citation>
    <scope>NUCLEOTIDE SEQUENCE</scope>
    <source>
        <strain evidence="2">KNV1</strain>
    </source>
</reference>
<evidence type="ECO:0000256" key="1">
    <source>
        <dbReference type="SAM" id="Coils"/>
    </source>
</evidence>